<dbReference type="Proteomes" id="UP000001880">
    <property type="component" value="Chromosome"/>
</dbReference>
<feature type="compositionally biased region" description="Pro residues" evidence="1">
    <location>
        <begin position="45"/>
        <end position="56"/>
    </location>
</feature>
<dbReference type="Gene3D" id="2.120.10.30">
    <property type="entry name" value="TolB, C-terminal domain"/>
    <property type="match status" value="1"/>
</dbReference>
<dbReference type="SUPFAM" id="SSF82171">
    <property type="entry name" value="DPP6 N-terminal domain-like"/>
    <property type="match status" value="1"/>
</dbReference>
<evidence type="ECO:0000313" key="3">
    <source>
        <dbReference type="EMBL" id="ACY18512.1"/>
    </source>
</evidence>
<evidence type="ECO:0000313" key="4">
    <source>
        <dbReference type="Proteomes" id="UP000001880"/>
    </source>
</evidence>
<feature type="compositionally biased region" description="Low complexity" evidence="1">
    <location>
        <begin position="547"/>
        <end position="563"/>
    </location>
</feature>
<feature type="region of interest" description="Disordered" evidence="1">
    <location>
        <begin position="298"/>
        <end position="333"/>
    </location>
</feature>
<dbReference type="KEGG" id="hoh:Hoch_6037"/>
<reference evidence="3 4" key="1">
    <citation type="journal article" date="2010" name="Stand. Genomic Sci.">
        <title>Complete genome sequence of Haliangium ochraceum type strain (SMP-2).</title>
        <authorList>
            <consortium name="US DOE Joint Genome Institute (JGI-PGF)"/>
            <person name="Ivanova N."/>
            <person name="Daum C."/>
            <person name="Lang E."/>
            <person name="Abt B."/>
            <person name="Kopitz M."/>
            <person name="Saunders E."/>
            <person name="Lapidus A."/>
            <person name="Lucas S."/>
            <person name="Glavina Del Rio T."/>
            <person name="Nolan M."/>
            <person name="Tice H."/>
            <person name="Copeland A."/>
            <person name="Cheng J.F."/>
            <person name="Chen F."/>
            <person name="Bruce D."/>
            <person name="Goodwin L."/>
            <person name="Pitluck S."/>
            <person name="Mavromatis K."/>
            <person name="Pati A."/>
            <person name="Mikhailova N."/>
            <person name="Chen A."/>
            <person name="Palaniappan K."/>
            <person name="Land M."/>
            <person name="Hauser L."/>
            <person name="Chang Y.J."/>
            <person name="Jeffries C.D."/>
            <person name="Detter J.C."/>
            <person name="Brettin T."/>
            <person name="Rohde M."/>
            <person name="Goker M."/>
            <person name="Bristow J."/>
            <person name="Markowitz V."/>
            <person name="Eisen J.A."/>
            <person name="Hugenholtz P."/>
            <person name="Kyrpides N.C."/>
            <person name="Klenk H.P."/>
        </authorList>
    </citation>
    <scope>NUCLEOTIDE SEQUENCE [LARGE SCALE GENOMIC DNA]</scope>
    <source>
        <strain evidence="4">DSM 14365 / CIP 107738 / JCM 11303 / AJ 13395 / SMP-2</strain>
    </source>
</reference>
<keyword evidence="4" id="KW-1185">Reference proteome</keyword>
<dbReference type="InterPro" id="IPR011990">
    <property type="entry name" value="TPR-like_helical_dom_sf"/>
</dbReference>
<dbReference type="SUPFAM" id="SSF48452">
    <property type="entry name" value="TPR-like"/>
    <property type="match status" value="1"/>
</dbReference>
<proteinExistence type="predicted"/>
<protein>
    <recommendedName>
        <fullName evidence="5">Lipoprotein</fullName>
    </recommendedName>
</protein>
<dbReference type="HOGENOM" id="CLU_478002_0_0_7"/>
<organism evidence="3 4">
    <name type="scientific">Haliangium ochraceum (strain DSM 14365 / JCM 11303 / SMP-2)</name>
    <dbReference type="NCBI Taxonomy" id="502025"/>
    <lineage>
        <taxon>Bacteria</taxon>
        <taxon>Pseudomonadati</taxon>
        <taxon>Myxococcota</taxon>
        <taxon>Polyangia</taxon>
        <taxon>Haliangiales</taxon>
        <taxon>Kofleriaceae</taxon>
        <taxon>Haliangium</taxon>
    </lineage>
</organism>
<feature type="region of interest" description="Disordered" evidence="1">
    <location>
        <begin position="28"/>
        <end position="56"/>
    </location>
</feature>
<evidence type="ECO:0000256" key="1">
    <source>
        <dbReference type="SAM" id="MobiDB-lite"/>
    </source>
</evidence>
<keyword evidence="2" id="KW-0732">Signal</keyword>
<feature type="compositionally biased region" description="Low complexity" evidence="1">
    <location>
        <begin position="298"/>
        <end position="328"/>
    </location>
</feature>
<accession>D0LK05</accession>
<dbReference type="InterPro" id="IPR011042">
    <property type="entry name" value="6-blade_b-propeller_TolB-like"/>
</dbReference>
<dbReference type="RefSeq" id="WP_012831104.1">
    <property type="nucleotide sequence ID" value="NC_013440.1"/>
</dbReference>
<dbReference type="Gene3D" id="1.25.40.10">
    <property type="entry name" value="Tetratricopeptide repeat domain"/>
    <property type="match status" value="1"/>
</dbReference>
<feature type="chain" id="PRO_5003010180" description="Lipoprotein" evidence="2">
    <location>
        <begin position="26"/>
        <end position="570"/>
    </location>
</feature>
<dbReference type="EMBL" id="CP001804">
    <property type="protein sequence ID" value="ACY18512.1"/>
    <property type="molecule type" value="Genomic_DNA"/>
</dbReference>
<feature type="signal peptide" evidence="2">
    <location>
        <begin position="1"/>
        <end position="25"/>
    </location>
</feature>
<evidence type="ECO:0008006" key="5">
    <source>
        <dbReference type="Google" id="ProtNLM"/>
    </source>
</evidence>
<name>D0LK05_HALO1</name>
<dbReference type="AlphaFoldDB" id="D0LK05"/>
<gene>
    <name evidence="3" type="ordered locus">Hoch_6037</name>
</gene>
<feature type="region of interest" description="Disordered" evidence="1">
    <location>
        <begin position="512"/>
        <end position="570"/>
    </location>
</feature>
<feature type="compositionally biased region" description="Basic and acidic residues" evidence="1">
    <location>
        <begin position="28"/>
        <end position="42"/>
    </location>
</feature>
<sequence>MGTLRPHGRALACACAALLLATATGCPRKGDDGHTPPEDARATPEQPPAPLPPLEPLPLGLSSLADYAYNRDTEGEAFQRGLRAAESGEWQSAAREASAVLATAPTHLEAAWMLALARIQLGDFAGAQEPLSTAVAGDWLRWGKLSLEDPRLAGFHASAEGARYRELAASYEERFAEALRRGLLVVGRRGLPWHPERTGTVLVNHRSELYAFAPDSGRYVRASRTNGGLIGYARVAGDQRVLYASYQRVSTPAEGAPWFPELRVGAIDLGRGEMATEIAFSDVQELELGFLEMVEDPAAGSEAPGAPGSVSDSAAGSAPGSVPGATAGDQPGVLVPSVRLRTRDGEEQRATLDFATGTAQPVVSDGPLRGALAVTGDAIALARLPVPGVLADWDDAGTAGAFRLERTRRTVTLPAGESAAGNSMSWSPSGVRLAVATAPAERCGDEQARRVTLYVVDAATGALGAVATGAGAFAPVWLSDERLAYMQGEDTASAVVIRDVVADATVAQLETPGGVATQHLPRLRCPPPPASPADAGPGGPAHRDGAADAGAATGAASEPPADAGAPVKTP</sequence>
<dbReference type="PROSITE" id="PS51257">
    <property type="entry name" value="PROKAR_LIPOPROTEIN"/>
    <property type="match status" value="1"/>
</dbReference>
<evidence type="ECO:0000256" key="2">
    <source>
        <dbReference type="SAM" id="SignalP"/>
    </source>
</evidence>